<evidence type="ECO:0000256" key="1">
    <source>
        <dbReference type="ARBA" id="ARBA00022658"/>
    </source>
</evidence>
<dbReference type="Gene3D" id="6.10.250.3060">
    <property type="match status" value="1"/>
</dbReference>
<dbReference type="GO" id="GO:0046982">
    <property type="term" value="F:protein heterodimerization activity"/>
    <property type="evidence" value="ECO:0007669"/>
    <property type="project" value="InterPro"/>
</dbReference>
<dbReference type="SUPFAM" id="SSF48366">
    <property type="entry name" value="Ras GEF"/>
    <property type="match status" value="1"/>
</dbReference>
<dbReference type="Gene3D" id="2.30.29.30">
    <property type="entry name" value="Pleckstrin-homology domain (PH domain)/Phosphotyrosine-binding domain (PTB)"/>
    <property type="match status" value="1"/>
</dbReference>
<feature type="compositionally biased region" description="Low complexity" evidence="3">
    <location>
        <begin position="1240"/>
        <end position="1250"/>
    </location>
</feature>
<reference evidence="8" key="1">
    <citation type="submission" date="2025-08" db="UniProtKB">
        <authorList>
            <consortium name="Ensembl"/>
        </authorList>
    </citation>
    <scope>IDENTIFICATION</scope>
</reference>
<dbReference type="Proteomes" id="UP000594220">
    <property type="component" value="Unplaced"/>
</dbReference>
<dbReference type="InterPro" id="IPR035899">
    <property type="entry name" value="DBL_dom_sf"/>
</dbReference>
<dbReference type="CDD" id="cd00155">
    <property type="entry name" value="RasGEF"/>
    <property type="match status" value="1"/>
</dbReference>
<name>A0A7M4FKU6_CROPO</name>
<dbReference type="FunFam" id="1.20.900.10:FF:000015">
    <property type="entry name" value="son of sevenless homolog 1 isoform X1"/>
    <property type="match status" value="1"/>
</dbReference>
<dbReference type="InterPro" id="IPR000651">
    <property type="entry name" value="Ras-like_Gua-exchang_fac_N"/>
</dbReference>
<dbReference type="Pfam" id="PF22697">
    <property type="entry name" value="SOS1_NGEF_PH"/>
    <property type="match status" value="1"/>
</dbReference>
<protein>
    <submittedName>
        <fullName evidence="8">SOS Ras/Rho guanine nucleotide exchange factor 2</fullName>
    </submittedName>
</protein>
<evidence type="ECO:0000259" key="5">
    <source>
        <dbReference type="PROSITE" id="PS50009"/>
    </source>
</evidence>
<reference evidence="8" key="2">
    <citation type="submission" date="2025-09" db="UniProtKB">
        <authorList>
            <consortium name="Ensembl"/>
        </authorList>
    </citation>
    <scope>IDENTIFICATION</scope>
</reference>
<dbReference type="Pfam" id="PF00618">
    <property type="entry name" value="RasGEF_N"/>
    <property type="match status" value="1"/>
</dbReference>
<evidence type="ECO:0000259" key="4">
    <source>
        <dbReference type="PROSITE" id="PS50003"/>
    </source>
</evidence>
<dbReference type="GO" id="GO:0007265">
    <property type="term" value="P:Ras protein signal transduction"/>
    <property type="evidence" value="ECO:0007669"/>
    <property type="project" value="TreeGrafter"/>
</dbReference>
<feature type="compositionally biased region" description="Pro residues" evidence="3">
    <location>
        <begin position="1125"/>
        <end position="1146"/>
    </location>
</feature>
<dbReference type="GO" id="GO:0005886">
    <property type="term" value="C:plasma membrane"/>
    <property type="evidence" value="ECO:0007669"/>
    <property type="project" value="TreeGrafter"/>
</dbReference>
<evidence type="ECO:0000256" key="2">
    <source>
        <dbReference type="PROSITE-ProRule" id="PRU00168"/>
    </source>
</evidence>
<dbReference type="CDD" id="cd01261">
    <property type="entry name" value="PH_SOS"/>
    <property type="match status" value="1"/>
</dbReference>
<dbReference type="SMART" id="SM00147">
    <property type="entry name" value="RasGEF"/>
    <property type="match status" value="1"/>
</dbReference>
<dbReference type="InterPro" id="IPR000219">
    <property type="entry name" value="DH_dom"/>
</dbReference>
<feature type="domain" description="Ras-GEF" evidence="5">
    <location>
        <begin position="777"/>
        <end position="1012"/>
    </location>
</feature>
<dbReference type="CDD" id="cd06224">
    <property type="entry name" value="REM"/>
    <property type="match status" value="1"/>
</dbReference>
<dbReference type="GeneTree" id="ENSGT00940000158324"/>
<dbReference type="PROSITE" id="PS50212">
    <property type="entry name" value="RASGEF_NTER"/>
    <property type="match status" value="1"/>
</dbReference>
<gene>
    <name evidence="8" type="primary">SOS2</name>
</gene>
<dbReference type="CDD" id="cd00160">
    <property type="entry name" value="RhoGEF"/>
    <property type="match status" value="1"/>
</dbReference>
<dbReference type="InterPro" id="IPR008937">
    <property type="entry name" value="Ras-like_GEF"/>
</dbReference>
<sequence length="1256" mass="144519">NAADPLPLQLGSSCPKWRTASPPPLLPGVQQQVHPNLSAKEDSLSYIEELILQLLNKLCIAQPRTVQDVEERVQKTFPHPIDKWAIADAQSAIEKRKRRNPLLLPADKIHPLLKEVLGYKIDYHVSLYIVAVLEYISADILKLAGNYVFNIRHFEISQQDIKVSMCADKVLMDMFDQDDIGLVSLCEDEPSTSGELSYYDLVRNEIAEERQYLRELNLIIKVFREAFLSNKKLFTSYDIDMIFSNISDIHELTVKLLGLIEDTVEMTDESSPHPLAGSCFEDLAEEQAFDPYETLSQDILSPQFLEHFNNLMAKPAVALHFQSVADGFKEAVRYVLPRLMLIPVYHCLHYFELLQQLQECSEEEEDRECLKQAITALLNLQCSMERIYNKHSPRRRPGETVCRFYNRQVRSKHLAIKKMNEIQKNIDGWEGRDIGQCCNEFIMEGALTKIGAKHERHIFLFDGLMISCKNNHGQSRLPGYSNAEYRLKEKIIMRKIQIVDKDDTSEYKHAFELVSKDENSIIFTSKSAEEKNNWMAALISLQYRSTLDRMLDSVLVKEENEQPLRLPSLSMYRFIVADSEDNIVFEDNLQSRNGIPIIKGGTVVKLIERLTYHMYADPNFVRTFLTTYRSFCKPQELLNLLIERFEIPEPEPTEADKLAIEKGEQPISADLKRFRKEYVQPVQLRILNVFRHWVEHHFYDFERDLELLDRLETFISSVRGKSMKKWVESIAKIIKRKKIAQADGISHNITFESPLPPIEWHICHVGQPEMFDLMTLHPIEIARQLTLLEFDLYRAVQPSELVGSVWTKEDKEINSPNLLKMIRHTTNLTLWFEKCIVETENFEERVAVLSRIIEILQVFQDLNNFNGVLEIVSAMNSVSVYRLDHTFEERKKKILDEAVELSQDHFKKYLAKLKSINPPCVPFFGIYLTNILKTEEGNPDFLKRQGKELINFSKRRKVAEITGEIQQYQNQPYCLRIEPEIRFFENLNPMGNASEKEFTDYLFNKSLEIEPRNCKQPPKFPRKTAYTLKSPGIRPNTGRHGSTSGTLRGHPTPLEREPSKISFSRITEAEHESTVSAPTSPNTPSTPPVSASSEFSVFLEPDLNSSCGMYPRVPAYNSSFDQPLHSPPPPPPRDPLPDTPPPVPLRPPEHFINCPFNLQPPPGGRFHRDPDWLREASTCPNSPNTPPSTPSPRILRRCYVLSSSHNSLSHPPAPPVPPRQNSSPQLPKLPPKTYKRELSHPPLHRLSLLENAETPQ</sequence>
<dbReference type="Gene3D" id="1.20.870.10">
    <property type="entry name" value="Son of sevenless (SoS) protein Chain: S domain 1"/>
    <property type="match status" value="1"/>
</dbReference>
<evidence type="ECO:0000259" key="7">
    <source>
        <dbReference type="PROSITE" id="PS50212"/>
    </source>
</evidence>
<dbReference type="SUPFAM" id="SSF50729">
    <property type="entry name" value="PH domain-like"/>
    <property type="match status" value="1"/>
</dbReference>
<dbReference type="InterPro" id="IPR001895">
    <property type="entry name" value="RASGEF_cat_dom"/>
</dbReference>
<dbReference type="InterPro" id="IPR019804">
    <property type="entry name" value="Ras_G-nucl-exch_fac_CS"/>
</dbReference>
<dbReference type="SMART" id="SM00229">
    <property type="entry name" value="RasGEFN"/>
    <property type="match status" value="1"/>
</dbReference>
<dbReference type="InterPro" id="IPR023578">
    <property type="entry name" value="Ras_GEF_dom_sf"/>
</dbReference>
<dbReference type="Gene3D" id="1.20.900.10">
    <property type="entry name" value="Dbl homology (DH) domain"/>
    <property type="match status" value="1"/>
</dbReference>
<feature type="domain" description="PH" evidence="4">
    <location>
        <begin position="440"/>
        <end position="543"/>
    </location>
</feature>
<dbReference type="Pfam" id="PF00617">
    <property type="entry name" value="RasGEF"/>
    <property type="match status" value="1"/>
</dbReference>
<dbReference type="AlphaFoldDB" id="A0A7M4FKU6"/>
<dbReference type="CDD" id="cd22915">
    <property type="entry name" value="HFD_SOS1_rpt2"/>
    <property type="match status" value="1"/>
</dbReference>
<dbReference type="PROSITE" id="PS50010">
    <property type="entry name" value="DH_2"/>
    <property type="match status" value="1"/>
</dbReference>
<dbReference type="InterPro" id="IPR009072">
    <property type="entry name" value="Histone-fold"/>
</dbReference>
<feature type="compositionally biased region" description="Low complexity" evidence="3">
    <location>
        <begin position="1074"/>
        <end position="1093"/>
    </location>
</feature>
<dbReference type="PROSITE" id="PS50009">
    <property type="entry name" value="RASGEF_CAT"/>
    <property type="match status" value="1"/>
</dbReference>
<evidence type="ECO:0000256" key="3">
    <source>
        <dbReference type="SAM" id="MobiDB-lite"/>
    </source>
</evidence>
<dbReference type="PROSITE" id="PS00720">
    <property type="entry name" value="RASGEF"/>
    <property type="match status" value="1"/>
</dbReference>
<keyword evidence="9" id="KW-1185">Reference proteome</keyword>
<dbReference type="SMART" id="SM00325">
    <property type="entry name" value="RhoGEF"/>
    <property type="match status" value="1"/>
</dbReference>
<proteinExistence type="predicted"/>
<feature type="domain" description="DH" evidence="6">
    <location>
        <begin position="197"/>
        <end position="387"/>
    </location>
</feature>
<dbReference type="SUPFAM" id="SSF48065">
    <property type="entry name" value="DBL homology domain (DH-domain)"/>
    <property type="match status" value="1"/>
</dbReference>
<dbReference type="Pfam" id="PF00621">
    <property type="entry name" value="RhoGEF"/>
    <property type="match status" value="1"/>
</dbReference>
<dbReference type="CDD" id="cd22914">
    <property type="entry name" value="HFD_SOS1_rpt1"/>
    <property type="match status" value="1"/>
</dbReference>
<dbReference type="GO" id="GO:0005085">
    <property type="term" value="F:guanyl-nucleotide exchange factor activity"/>
    <property type="evidence" value="ECO:0007669"/>
    <property type="project" value="UniProtKB-KW"/>
</dbReference>
<organism evidence="8 9">
    <name type="scientific">Crocodylus porosus</name>
    <name type="common">Saltwater crocodile</name>
    <name type="synonym">Estuarine crocodile</name>
    <dbReference type="NCBI Taxonomy" id="8502"/>
    <lineage>
        <taxon>Eukaryota</taxon>
        <taxon>Metazoa</taxon>
        <taxon>Chordata</taxon>
        <taxon>Craniata</taxon>
        <taxon>Vertebrata</taxon>
        <taxon>Euteleostomi</taxon>
        <taxon>Archelosauria</taxon>
        <taxon>Archosauria</taxon>
        <taxon>Crocodylia</taxon>
        <taxon>Longirostres</taxon>
        <taxon>Crocodylidae</taxon>
        <taxon>Crocodylus</taxon>
    </lineage>
</organism>
<feature type="region of interest" description="Disordered" evidence="3">
    <location>
        <begin position="1118"/>
        <end position="1256"/>
    </location>
</feature>
<dbReference type="SMART" id="SM00233">
    <property type="entry name" value="PH"/>
    <property type="match status" value="1"/>
</dbReference>
<dbReference type="SUPFAM" id="SSF47113">
    <property type="entry name" value="Histone-fold"/>
    <property type="match status" value="1"/>
</dbReference>
<dbReference type="FunFam" id="2.30.29.30:FF:000068">
    <property type="entry name" value="Son of sevenless homolog 1 (Drosophila)"/>
    <property type="match status" value="1"/>
</dbReference>
<dbReference type="InterPro" id="IPR001849">
    <property type="entry name" value="PH_domain"/>
</dbReference>
<evidence type="ECO:0000313" key="9">
    <source>
        <dbReference type="Proteomes" id="UP000594220"/>
    </source>
</evidence>
<evidence type="ECO:0000259" key="6">
    <source>
        <dbReference type="PROSITE" id="PS50010"/>
    </source>
</evidence>
<feature type="region of interest" description="Disordered" evidence="3">
    <location>
        <begin position="1013"/>
        <end position="1093"/>
    </location>
</feature>
<dbReference type="FunFam" id="1.10.20.10:FF:000029">
    <property type="entry name" value="son of sevenless homolog 1 isoform X1"/>
    <property type="match status" value="1"/>
</dbReference>
<dbReference type="Gene3D" id="1.10.840.10">
    <property type="entry name" value="Ras guanine-nucleotide exchange factors catalytic domain"/>
    <property type="match status" value="1"/>
</dbReference>
<feature type="compositionally biased region" description="Low complexity" evidence="3">
    <location>
        <begin position="1201"/>
        <end position="1210"/>
    </location>
</feature>
<dbReference type="PANTHER" id="PTHR23113:SF150">
    <property type="entry name" value="SON OF SEVENLESS HOMOLOG 2"/>
    <property type="match status" value="1"/>
</dbReference>
<dbReference type="PANTHER" id="PTHR23113">
    <property type="entry name" value="GUANINE NUCLEOTIDE EXCHANGE FACTOR"/>
    <property type="match status" value="1"/>
</dbReference>
<dbReference type="InterPro" id="IPR055251">
    <property type="entry name" value="SOS1_NGEF_PH"/>
</dbReference>
<dbReference type="Ensembl" id="ENSCPRT00005030585.1">
    <property type="protein sequence ID" value="ENSCPRP00005026171.1"/>
    <property type="gene ID" value="ENSCPRG00005018117.1"/>
</dbReference>
<feature type="domain" description="N-terminal Ras-GEF" evidence="7">
    <location>
        <begin position="594"/>
        <end position="738"/>
    </location>
</feature>
<dbReference type="PROSITE" id="PS50003">
    <property type="entry name" value="PH_DOMAIN"/>
    <property type="match status" value="1"/>
</dbReference>
<dbReference type="Gene3D" id="1.10.20.10">
    <property type="entry name" value="Histone, subunit A"/>
    <property type="match status" value="1"/>
</dbReference>
<evidence type="ECO:0000313" key="8">
    <source>
        <dbReference type="Ensembl" id="ENSCPRP00005026171.1"/>
    </source>
</evidence>
<dbReference type="InterPro" id="IPR036964">
    <property type="entry name" value="RASGEF_cat_dom_sf"/>
</dbReference>
<keyword evidence="1 2" id="KW-0344">Guanine-nucleotide releasing factor</keyword>
<accession>A0A7M4FKU6</accession>
<dbReference type="InterPro" id="IPR011993">
    <property type="entry name" value="PH-like_dom_sf"/>
</dbReference>